<proteinExistence type="predicted"/>
<accession>A0ABM1F7P3</accession>
<organism evidence="1 2">
    <name type="scientific">Priapulus caudatus</name>
    <name type="common">Priapulid worm</name>
    <dbReference type="NCBI Taxonomy" id="37621"/>
    <lineage>
        <taxon>Eukaryota</taxon>
        <taxon>Metazoa</taxon>
        <taxon>Ecdysozoa</taxon>
        <taxon>Scalidophora</taxon>
        <taxon>Priapulida</taxon>
        <taxon>Priapulimorpha</taxon>
        <taxon>Priapulimorphida</taxon>
        <taxon>Priapulidae</taxon>
        <taxon>Priapulus</taxon>
    </lineage>
</organism>
<dbReference type="RefSeq" id="XP_014680464.1">
    <property type="nucleotide sequence ID" value="XM_014824978.1"/>
</dbReference>
<sequence length="113" mass="12562">VPLKEIKYDPPPGLTDPISYLSISKDDRFAVAGFYNYWDGNSTFIVFDLATAAQQYEPSMITFNAMPECTAIINATEAVTGTKKGELVVWDLTTARPKRQLRSVNTVNTLGRQ</sequence>
<dbReference type="InterPro" id="IPR036322">
    <property type="entry name" value="WD40_repeat_dom_sf"/>
</dbReference>
<dbReference type="SUPFAM" id="SSF50978">
    <property type="entry name" value="WD40 repeat-like"/>
    <property type="match status" value="1"/>
</dbReference>
<reference evidence="2" key="1">
    <citation type="submission" date="2025-08" db="UniProtKB">
        <authorList>
            <consortium name="RefSeq"/>
        </authorList>
    </citation>
    <scope>IDENTIFICATION</scope>
</reference>
<evidence type="ECO:0000313" key="1">
    <source>
        <dbReference type="Proteomes" id="UP000695022"/>
    </source>
</evidence>
<keyword evidence="1" id="KW-1185">Reference proteome</keyword>
<name>A0ABM1F7P3_PRICU</name>
<protein>
    <submittedName>
        <fullName evidence="2">Uncharacterized protein LOC106820462</fullName>
    </submittedName>
</protein>
<evidence type="ECO:0000313" key="2">
    <source>
        <dbReference type="RefSeq" id="XP_014680464.1"/>
    </source>
</evidence>
<feature type="non-terminal residue" evidence="2">
    <location>
        <position position="113"/>
    </location>
</feature>
<gene>
    <name evidence="2" type="primary">LOC106820462</name>
</gene>
<dbReference type="GeneID" id="106820462"/>
<feature type="non-terminal residue" evidence="2">
    <location>
        <position position="1"/>
    </location>
</feature>
<dbReference type="Proteomes" id="UP000695022">
    <property type="component" value="Unplaced"/>
</dbReference>